<dbReference type="PANTHER" id="PTHR44191:SF2">
    <property type="entry name" value="TRANSCRIPTION FACTOR MYBS1"/>
    <property type="match status" value="1"/>
</dbReference>
<dbReference type="SUPFAM" id="SSF46689">
    <property type="entry name" value="Homeodomain-like"/>
    <property type="match status" value="1"/>
</dbReference>
<dbReference type="SUPFAM" id="SSF81383">
    <property type="entry name" value="F-box domain"/>
    <property type="match status" value="1"/>
</dbReference>
<dbReference type="Gene3D" id="1.10.10.60">
    <property type="entry name" value="Homeodomain-like"/>
    <property type="match status" value="1"/>
</dbReference>
<evidence type="ECO:0000313" key="10">
    <source>
        <dbReference type="Proteomes" id="UP001151760"/>
    </source>
</evidence>
<sequence>MARLSLRHTSIVVAAMASVPGGSYTSRALQYKVTLFSALINTPFEHAICCQKGVSVPDFAVINGTIGEAYYDGQAQNQQLLQQSTDIDNYNIKTLPVVEHGQVIALLDIEKCVYDAIASMEQAAEKGKAIAAAAVEGVEKHWGSSVSGSKEIFDHVPVICPITLAYLTHIGFVLGRRDPPQRPPCRSCARRPVEQERKKGVPWNKEEHKLFLLRLKKYGKGEWRNISRNFVVTRIPTQVASHAQKYFIRQLSGGKDKRRASIHRITSVNIQENHTSPGYKRPTPPGLICSSSRQPYQPPKGLWSGERVRGSELPPNEIPVGVEKAKAGFPSECSPVTRERSLSITGARGALRLRNDSRDDVCDSGVLYKDYIRLEGLNLNLNLGMCKSRICNTHEDVLPVELLQRVQSLLPLKDAASTCILSKSWLRAWYTIPNLQFILPEPDEVFSSDEKNEEQ</sequence>
<dbReference type="InterPro" id="IPR036047">
    <property type="entry name" value="F-box-like_dom_sf"/>
</dbReference>
<dbReference type="InterPro" id="IPR017930">
    <property type="entry name" value="Myb_dom"/>
</dbReference>
<evidence type="ECO:0000313" key="9">
    <source>
        <dbReference type="EMBL" id="GJT58543.1"/>
    </source>
</evidence>
<dbReference type="CDD" id="cd00167">
    <property type="entry name" value="SANT"/>
    <property type="match status" value="1"/>
</dbReference>
<dbReference type="InterPro" id="IPR001005">
    <property type="entry name" value="SANT/Myb"/>
</dbReference>
<evidence type="ECO:0000259" key="8">
    <source>
        <dbReference type="PROSITE" id="PS51294"/>
    </source>
</evidence>
<dbReference type="NCBIfam" id="TIGR01557">
    <property type="entry name" value="myb_SHAQKYF"/>
    <property type="match status" value="1"/>
</dbReference>
<feature type="domain" description="Myb-like" evidence="7">
    <location>
        <begin position="195"/>
        <end position="247"/>
    </location>
</feature>
<evidence type="ECO:0000256" key="1">
    <source>
        <dbReference type="ARBA" id="ARBA00004123"/>
    </source>
</evidence>
<dbReference type="EMBL" id="BQNB010017029">
    <property type="protein sequence ID" value="GJT58543.1"/>
    <property type="molecule type" value="Genomic_DNA"/>
</dbReference>
<accession>A0ABQ5F5D2</accession>
<feature type="domain" description="HTH myb-type" evidence="8">
    <location>
        <begin position="195"/>
        <end position="251"/>
    </location>
</feature>
<dbReference type="Pfam" id="PF00249">
    <property type="entry name" value="Myb_DNA-binding"/>
    <property type="match status" value="1"/>
</dbReference>
<evidence type="ECO:0000256" key="6">
    <source>
        <dbReference type="SAM" id="MobiDB-lite"/>
    </source>
</evidence>
<proteinExistence type="predicted"/>
<reference evidence="9" key="2">
    <citation type="submission" date="2022-01" db="EMBL/GenBank/DDBJ databases">
        <authorList>
            <person name="Yamashiro T."/>
            <person name="Shiraishi A."/>
            <person name="Satake H."/>
            <person name="Nakayama K."/>
        </authorList>
    </citation>
    <scope>NUCLEOTIDE SEQUENCE</scope>
</reference>
<dbReference type="InterPro" id="IPR009057">
    <property type="entry name" value="Homeodomain-like_sf"/>
</dbReference>
<dbReference type="PROSITE" id="PS51294">
    <property type="entry name" value="HTH_MYB"/>
    <property type="match status" value="1"/>
</dbReference>
<name>A0ABQ5F5D2_9ASTR</name>
<gene>
    <name evidence="9" type="ORF">Tco_1002076</name>
</gene>
<protein>
    <submittedName>
        <fullName evidence="9">Transcription factor DIVARICATA-like protein</fullName>
    </submittedName>
</protein>
<feature type="region of interest" description="Disordered" evidence="6">
    <location>
        <begin position="180"/>
        <end position="200"/>
    </location>
</feature>
<organism evidence="9 10">
    <name type="scientific">Tanacetum coccineum</name>
    <dbReference type="NCBI Taxonomy" id="301880"/>
    <lineage>
        <taxon>Eukaryota</taxon>
        <taxon>Viridiplantae</taxon>
        <taxon>Streptophyta</taxon>
        <taxon>Embryophyta</taxon>
        <taxon>Tracheophyta</taxon>
        <taxon>Spermatophyta</taxon>
        <taxon>Magnoliopsida</taxon>
        <taxon>eudicotyledons</taxon>
        <taxon>Gunneridae</taxon>
        <taxon>Pentapetalae</taxon>
        <taxon>asterids</taxon>
        <taxon>campanulids</taxon>
        <taxon>Asterales</taxon>
        <taxon>Asteraceae</taxon>
        <taxon>Asteroideae</taxon>
        <taxon>Anthemideae</taxon>
        <taxon>Anthemidinae</taxon>
        <taxon>Tanacetum</taxon>
    </lineage>
</organism>
<comment type="caution">
    <text evidence="9">The sequence shown here is derived from an EMBL/GenBank/DDBJ whole genome shotgun (WGS) entry which is preliminary data.</text>
</comment>
<keyword evidence="2" id="KW-0805">Transcription regulation</keyword>
<dbReference type="InterPro" id="IPR052245">
    <property type="entry name" value="Plant_Stress_Dev_TF"/>
</dbReference>
<comment type="subcellular location">
    <subcellularLocation>
        <location evidence="1">Nucleus</location>
    </subcellularLocation>
</comment>
<dbReference type="InterPro" id="IPR006447">
    <property type="entry name" value="Myb_dom_plants"/>
</dbReference>
<reference evidence="9" key="1">
    <citation type="journal article" date="2022" name="Int. J. Mol. Sci.">
        <title>Draft Genome of Tanacetum Coccineum: Genomic Comparison of Closely Related Tanacetum-Family Plants.</title>
        <authorList>
            <person name="Yamashiro T."/>
            <person name="Shiraishi A."/>
            <person name="Nakayama K."/>
            <person name="Satake H."/>
        </authorList>
    </citation>
    <scope>NUCLEOTIDE SEQUENCE</scope>
</reference>
<feature type="compositionally biased region" description="Basic and acidic residues" evidence="6">
    <location>
        <begin position="191"/>
        <end position="200"/>
    </location>
</feature>
<evidence type="ECO:0000256" key="4">
    <source>
        <dbReference type="ARBA" id="ARBA00023163"/>
    </source>
</evidence>
<keyword evidence="5" id="KW-0539">Nucleus</keyword>
<evidence type="ECO:0000256" key="3">
    <source>
        <dbReference type="ARBA" id="ARBA00023125"/>
    </source>
</evidence>
<keyword evidence="3" id="KW-0238">DNA-binding</keyword>
<dbReference type="PANTHER" id="PTHR44191">
    <property type="entry name" value="TRANSCRIPTION FACTOR KUA1"/>
    <property type="match status" value="1"/>
</dbReference>
<evidence type="ECO:0000256" key="5">
    <source>
        <dbReference type="ARBA" id="ARBA00023242"/>
    </source>
</evidence>
<dbReference type="PROSITE" id="PS50090">
    <property type="entry name" value="MYB_LIKE"/>
    <property type="match status" value="1"/>
</dbReference>
<evidence type="ECO:0000256" key="2">
    <source>
        <dbReference type="ARBA" id="ARBA00023015"/>
    </source>
</evidence>
<dbReference type="SMART" id="SM00717">
    <property type="entry name" value="SANT"/>
    <property type="match status" value="1"/>
</dbReference>
<keyword evidence="4" id="KW-0804">Transcription</keyword>
<evidence type="ECO:0000259" key="7">
    <source>
        <dbReference type="PROSITE" id="PS50090"/>
    </source>
</evidence>
<dbReference type="Proteomes" id="UP001151760">
    <property type="component" value="Unassembled WGS sequence"/>
</dbReference>
<keyword evidence="10" id="KW-1185">Reference proteome</keyword>